<evidence type="ECO:0000313" key="2">
    <source>
        <dbReference type="EMBL" id="OGH94976.1"/>
    </source>
</evidence>
<feature type="transmembrane region" description="Helical" evidence="1">
    <location>
        <begin position="64"/>
        <end position="85"/>
    </location>
</feature>
<gene>
    <name evidence="2" type="ORF">A2538_04785</name>
</gene>
<evidence type="ECO:0000313" key="3">
    <source>
        <dbReference type="Proteomes" id="UP000178254"/>
    </source>
</evidence>
<organism evidence="2 3">
    <name type="scientific">Candidatus Magasanikbacteria bacterium RIFOXYD2_FULL_41_14</name>
    <dbReference type="NCBI Taxonomy" id="1798709"/>
    <lineage>
        <taxon>Bacteria</taxon>
        <taxon>Candidatus Magasanikiibacteriota</taxon>
    </lineage>
</organism>
<keyword evidence="1" id="KW-1133">Transmembrane helix</keyword>
<reference evidence="2 3" key="1">
    <citation type="journal article" date="2016" name="Nat. Commun.">
        <title>Thousands of microbial genomes shed light on interconnected biogeochemical processes in an aquifer system.</title>
        <authorList>
            <person name="Anantharaman K."/>
            <person name="Brown C.T."/>
            <person name="Hug L.A."/>
            <person name="Sharon I."/>
            <person name="Castelle C.J."/>
            <person name="Probst A.J."/>
            <person name="Thomas B.C."/>
            <person name="Singh A."/>
            <person name="Wilkins M.J."/>
            <person name="Karaoz U."/>
            <person name="Brodie E.L."/>
            <person name="Williams K.H."/>
            <person name="Hubbard S.S."/>
            <person name="Banfield J.F."/>
        </authorList>
    </citation>
    <scope>NUCLEOTIDE SEQUENCE [LARGE SCALE GENOMIC DNA]</scope>
</reference>
<protein>
    <submittedName>
        <fullName evidence="2">Uncharacterized protein</fullName>
    </submittedName>
</protein>
<proteinExistence type="predicted"/>
<evidence type="ECO:0000256" key="1">
    <source>
        <dbReference type="SAM" id="Phobius"/>
    </source>
</evidence>
<feature type="transmembrane region" description="Helical" evidence="1">
    <location>
        <begin position="97"/>
        <end position="116"/>
    </location>
</feature>
<accession>A0A1F6PFM5</accession>
<comment type="caution">
    <text evidence="2">The sequence shown here is derived from an EMBL/GenBank/DDBJ whole genome shotgun (WGS) entry which is preliminary data.</text>
</comment>
<feature type="transmembrane region" description="Helical" evidence="1">
    <location>
        <begin position="14"/>
        <end position="33"/>
    </location>
</feature>
<dbReference type="STRING" id="1798709.A2538_04785"/>
<dbReference type="EMBL" id="MFRE01000005">
    <property type="protein sequence ID" value="OGH94976.1"/>
    <property type="molecule type" value="Genomic_DNA"/>
</dbReference>
<sequence length="118" mass="13819">MHFYNIKLYLQDHFIGRLLGLAVFIQIFMWWYILSSVHPGGEQVFLHYNIVFGIDLIGNWQKLLYLPLGGLLILLVNYLVSWLFYSQDKFLARLLSVWSVLAQLFLALAVWLIVGLNM</sequence>
<dbReference type="AlphaFoldDB" id="A0A1F6PFM5"/>
<dbReference type="Proteomes" id="UP000178254">
    <property type="component" value="Unassembled WGS sequence"/>
</dbReference>
<keyword evidence="1" id="KW-0812">Transmembrane</keyword>
<name>A0A1F6PFM5_9BACT</name>
<keyword evidence="1" id="KW-0472">Membrane</keyword>